<dbReference type="RefSeq" id="WP_072630492.1">
    <property type="nucleotide sequence ID" value="NZ_JABBAN010000132.1"/>
</dbReference>
<evidence type="ECO:0008006" key="4">
    <source>
        <dbReference type="Google" id="ProtNLM"/>
    </source>
</evidence>
<dbReference type="OrthoDB" id="7848123at2"/>
<accession>A0A1L9NX49</accession>
<comment type="caution">
    <text evidence="2">The sequence shown here is derived from an EMBL/GenBank/DDBJ whole genome shotgun (WGS) entry which is preliminary data.</text>
</comment>
<dbReference type="InterPro" id="IPR017495">
    <property type="entry name" value="PuhC"/>
</dbReference>
<feature type="transmembrane region" description="Helical" evidence="1">
    <location>
        <begin position="21"/>
        <end position="41"/>
    </location>
</feature>
<keyword evidence="1" id="KW-1133">Transmembrane helix</keyword>
<dbReference type="EMBL" id="MLCB01000129">
    <property type="protein sequence ID" value="OJI93865.1"/>
    <property type="molecule type" value="Genomic_DNA"/>
</dbReference>
<sequence>MASFNALSNQMKHRDREMVPKFLVVAMFALMGASLLMVATARFTGREATSVVAHSDIQKELSVTLKGSRSEGVGVYDVSGTQLAHSTDHKKGFIDVIWVAVTRERLVQDVPSDAPVRVVLRENGNVGILDDTTGWKIELIGYGKDNVAAFAKLLD</sequence>
<dbReference type="AlphaFoldDB" id="A0A1L9NX49"/>
<name>A0A1L9NX49_9RHOB</name>
<evidence type="ECO:0000313" key="3">
    <source>
        <dbReference type="Proteomes" id="UP000184514"/>
    </source>
</evidence>
<reference evidence="2 3" key="1">
    <citation type="submission" date="2016-10" db="EMBL/GenBank/DDBJ databases">
        <title>Genome sequence of Planktotalea frisia SH6-1.</title>
        <authorList>
            <person name="Poehlein A."/>
            <person name="Bakenhus I."/>
            <person name="Voget S."/>
            <person name="Brinkhoff T."/>
            <person name="Simon M."/>
        </authorList>
    </citation>
    <scope>NUCLEOTIDE SEQUENCE [LARGE SCALE GENOMIC DNA]</scope>
    <source>
        <strain evidence="2 3">SH6-1</strain>
    </source>
</reference>
<evidence type="ECO:0000313" key="2">
    <source>
        <dbReference type="EMBL" id="OJI93865.1"/>
    </source>
</evidence>
<keyword evidence="1" id="KW-0472">Membrane</keyword>
<gene>
    <name evidence="2" type="ORF">PFRI_19260</name>
</gene>
<proteinExistence type="predicted"/>
<keyword evidence="1" id="KW-0812">Transmembrane</keyword>
<evidence type="ECO:0000256" key="1">
    <source>
        <dbReference type="SAM" id="Phobius"/>
    </source>
</evidence>
<dbReference type="NCBIfam" id="TIGR03054">
    <property type="entry name" value="photo_alph_chp1"/>
    <property type="match status" value="1"/>
</dbReference>
<protein>
    <recommendedName>
        <fullName evidence="4">Photosynthetic complex assembly protein</fullName>
    </recommendedName>
</protein>
<dbReference type="STRING" id="696762.PFRI_19260"/>
<organism evidence="2 3">
    <name type="scientific">Planktotalea frisia</name>
    <dbReference type="NCBI Taxonomy" id="696762"/>
    <lineage>
        <taxon>Bacteria</taxon>
        <taxon>Pseudomonadati</taxon>
        <taxon>Pseudomonadota</taxon>
        <taxon>Alphaproteobacteria</taxon>
        <taxon>Rhodobacterales</taxon>
        <taxon>Paracoccaceae</taxon>
        <taxon>Planktotalea</taxon>
    </lineage>
</organism>
<dbReference type="Proteomes" id="UP000184514">
    <property type="component" value="Unassembled WGS sequence"/>
</dbReference>
<keyword evidence="3" id="KW-1185">Reference proteome</keyword>